<organism evidence="3 4">
    <name type="scientific">Herbaspirillum robiniae</name>
    <dbReference type="NCBI Taxonomy" id="2014887"/>
    <lineage>
        <taxon>Bacteria</taxon>
        <taxon>Pseudomonadati</taxon>
        <taxon>Pseudomonadota</taxon>
        <taxon>Betaproteobacteria</taxon>
        <taxon>Burkholderiales</taxon>
        <taxon>Oxalobacteraceae</taxon>
        <taxon>Herbaspirillum</taxon>
    </lineage>
</organism>
<evidence type="ECO:0000313" key="3">
    <source>
        <dbReference type="EMBL" id="NUU02205.1"/>
    </source>
</evidence>
<dbReference type="Proteomes" id="UP000536746">
    <property type="component" value="Unassembled WGS sequence"/>
</dbReference>
<name>A0ABX2LVU6_9BURK</name>
<evidence type="ECO:0000259" key="2">
    <source>
        <dbReference type="Pfam" id="PF07589"/>
    </source>
</evidence>
<reference evidence="3 4" key="1">
    <citation type="journal article" date="2020" name="Front. Plant Sci.">
        <title>Isolation of Rhizosphere Bacteria That Improve Quality and Water Stress Tolerance in Greenhouse Ornamentals.</title>
        <authorList>
            <person name="Nordstedt N.P."/>
            <person name="Jones M.L."/>
        </authorList>
    </citation>
    <scope>NUCLEOTIDE SEQUENCE [LARGE SCALE GENOMIC DNA]</scope>
    <source>
        <strain evidence="3 4">C6C2</strain>
    </source>
</reference>
<gene>
    <name evidence="3" type="ORF">HNO84_11395</name>
</gene>
<keyword evidence="1" id="KW-0732">Signal</keyword>
<sequence>MSIKKIAMKFALAAAVMGVGVASASATTIDTTPYWNGSNTLGPYGGGSSTSTYGETFSAPGGALTDFTFYVNTFGQSIAATAQVYAWSGAFNGHGPATGSALFSQAVTLNSSSLQAYTFNTGGLALNAGSSYVALITVTNTNQAGNAAWGFLSSNPTVANNGNVVWFNNNGDISLLTSSTWDGPWINGSLAWTADFAAVPEPASLALLGVGLAGLCASRRKKKPAQA</sequence>
<feature type="signal peptide" evidence="1">
    <location>
        <begin position="1"/>
        <end position="24"/>
    </location>
</feature>
<evidence type="ECO:0000313" key="4">
    <source>
        <dbReference type="Proteomes" id="UP000536746"/>
    </source>
</evidence>
<dbReference type="NCBIfam" id="TIGR02595">
    <property type="entry name" value="PEP_CTERM"/>
    <property type="match status" value="1"/>
</dbReference>
<feature type="domain" description="Ice-binding protein C-terminal" evidence="2">
    <location>
        <begin position="198"/>
        <end position="220"/>
    </location>
</feature>
<feature type="chain" id="PRO_5045893436" evidence="1">
    <location>
        <begin position="25"/>
        <end position="227"/>
    </location>
</feature>
<proteinExistence type="predicted"/>
<dbReference type="RefSeq" id="WP_079218952.1">
    <property type="nucleotide sequence ID" value="NZ_CP018845.1"/>
</dbReference>
<keyword evidence="4" id="KW-1185">Reference proteome</keyword>
<protein>
    <submittedName>
        <fullName evidence="3">PEP-CTERM sorting domain-containing protein</fullName>
    </submittedName>
</protein>
<dbReference type="EMBL" id="JABFMT010000010">
    <property type="protein sequence ID" value="NUU02205.1"/>
    <property type="molecule type" value="Genomic_DNA"/>
</dbReference>
<evidence type="ECO:0000256" key="1">
    <source>
        <dbReference type="SAM" id="SignalP"/>
    </source>
</evidence>
<dbReference type="Pfam" id="PF07589">
    <property type="entry name" value="PEP-CTERM"/>
    <property type="match status" value="1"/>
</dbReference>
<comment type="caution">
    <text evidence="3">The sequence shown here is derived from an EMBL/GenBank/DDBJ whole genome shotgun (WGS) entry which is preliminary data.</text>
</comment>
<accession>A0ABX2LVU6</accession>
<dbReference type="InterPro" id="IPR013424">
    <property type="entry name" value="Ice-binding_C"/>
</dbReference>